<dbReference type="EMBL" id="KY774314">
    <property type="protein sequence ID" value="ART30877.1"/>
    <property type="molecule type" value="Genomic_DNA"/>
</dbReference>
<evidence type="ECO:0000313" key="1">
    <source>
        <dbReference type="EMBL" id="ART30877.1"/>
    </source>
</evidence>
<sequence length="55" mass="6189">MRRSIQKDVLERVFSLSPLKLSSSLCFVTATKMDSLTAFVYPILFFVSKKATISS</sequence>
<accession>A0A1Y0B0E2</accession>
<geneLocation type="mitochondrion" evidence="1"/>
<proteinExistence type="predicted"/>
<dbReference type="AlphaFoldDB" id="A0A1Y0B0E2"/>
<gene>
    <name evidence="1" type="ORF">AEK19_MT0622</name>
</gene>
<protein>
    <submittedName>
        <fullName evidence="1">Uncharacterized protein</fullName>
    </submittedName>
</protein>
<organism evidence="1">
    <name type="scientific">Utricularia reniformis</name>
    <dbReference type="NCBI Taxonomy" id="192314"/>
    <lineage>
        <taxon>Eukaryota</taxon>
        <taxon>Viridiplantae</taxon>
        <taxon>Streptophyta</taxon>
        <taxon>Embryophyta</taxon>
        <taxon>Tracheophyta</taxon>
        <taxon>Spermatophyta</taxon>
        <taxon>Magnoliopsida</taxon>
        <taxon>eudicotyledons</taxon>
        <taxon>Gunneridae</taxon>
        <taxon>Pentapetalae</taxon>
        <taxon>asterids</taxon>
        <taxon>lamiids</taxon>
        <taxon>Lamiales</taxon>
        <taxon>Lentibulariaceae</taxon>
        <taxon>Utricularia</taxon>
    </lineage>
</organism>
<reference evidence="1" key="1">
    <citation type="submission" date="2017-03" db="EMBL/GenBank/DDBJ databases">
        <title>The mitochondrial genome of the carnivorous plant Utricularia reniformis (Lentibulariaceae): structure, comparative analysis and evolutionary landmarks.</title>
        <authorList>
            <person name="Silva S.R."/>
            <person name="Alvarenga D.O."/>
            <person name="Michael T.P."/>
            <person name="Miranda V.F.O."/>
            <person name="Varani A.M."/>
        </authorList>
    </citation>
    <scope>NUCLEOTIDE SEQUENCE</scope>
</reference>
<name>A0A1Y0B0E2_9LAMI</name>
<keyword evidence="1" id="KW-0496">Mitochondrion</keyword>